<dbReference type="Proteomes" id="UP000255541">
    <property type="component" value="Unassembled WGS sequence"/>
</dbReference>
<protein>
    <recommendedName>
        <fullName evidence="1">AAA domain-containing protein</fullName>
    </recommendedName>
</protein>
<organism evidence="2 3">
    <name type="scientific">Pseudomonas fluorescens</name>
    <dbReference type="NCBI Taxonomy" id="294"/>
    <lineage>
        <taxon>Bacteria</taxon>
        <taxon>Pseudomonadati</taxon>
        <taxon>Pseudomonadota</taxon>
        <taxon>Gammaproteobacteria</taxon>
        <taxon>Pseudomonadales</taxon>
        <taxon>Pseudomonadaceae</taxon>
        <taxon>Pseudomonas</taxon>
    </lineage>
</organism>
<dbReference type="SUPFAM" id="SSF52540">
    <property type="entry name" value="P-loop containing nucleoside triphosphate hydrolases"/>
    <property type="match status" value="1"/>
</dbReference>
<name>A0A7Z6MVV6_PSEFL</name>
<dbReference type="EMBL" id="QRBA01000011">
    <property type="protein sequence ID" value="RDS89289.1"/>
    <property type="molecule type" value="Genomic_DNA"/>
</dbReference>
<dbReference type="AlphaFoldDB" id="A0A7Z6MVV6"/>
<gene>
    <name evidence="2" type="ORF">DL347_19795</name>
</gene>
<evidence type="ECO:0000259" key="1">
    <source>
        <dbReference type="Pfam" id="PF13614"/>
    </source>
</evidence>
<dbReference type="PANTHER" id="PTHR13696:SF96">
    <property type="entry name" value="COBQ_COBB_MIND_PARA NUCLEOTIDE BINDING DOMAIN-CONTAINING PROTEIN"/>
    <property type="match status" value="1"/>
</dbReference>
<dbReference type="PANTHER" id="PTHR13696">
    <property type="entry name" value="P-LOOP CONTAINING NUCLEOSIDE TRIPHOSPHATE HYDROLASE"/>
    <property type="match status" value="1"/>
</dbReference>
<evidence type="ECO:0000313" key="3">
    <source>
        <dbReference type="Proteomes" id="UP000255541"/>
    </source>
</evidence>
<dbReference type="Pfam" id="PF13614">
    <property type="entry name" value="AAA_31"/>
    <property type="match status" value="1"/>
</dbReference>
<dbReference type="InterPro" id="IPR025669">
    <property type="entry name" value="AAA_dom"/>
</dbReference>
<dbReference type="InterPro" id="IPR027417">
    <property type="entry name" value="P-loop_NTPase"/>
</dbReference>
<proteinExistence type="predicted"/>
<comment type="caution">
    <text evidence="2">The sequence shown here is derived from an EMBL/GenBank/DDBJ whole genome shotgun (WGS) entry which is preliminary data.</text>
</comment>
<dbReference type="InterPro" id="IPR050678">
    <property type="entry name" value="DNA_Partitioning_ATPase"/>
</dbReference>
<reference evidence="2 3" key="1">
    <citation type="submission" date="2018-07" db="EMBL/GenBank/DDBJ databases">
        <title>Draft Genome Sequence of Pseudomonas fluorescens AHK-1 associated with canker disease of kiwifruit.</title>
        <authorList>
            <person name="Wu Z."/>
        </authorList>
    </citation>
    <scope>NUCLEOTIDE SEQUENCE [LARGE SCALE GENOMIC DNA]</scope>
    <source>
        <strain evidence="2 3">AHK-1</strain>
    </source>
</reference>
<dbReference type="RefSeq" id="WP_115487658.1">
    <property type="nucleotide sequence ID" value="NZ_QRBA01000011.1"/>
</dbReference>
<evidence type="ECO:0000313" key="2">
    <source>
        <dbReference type="EMBL" id="RDS89289.1"/>
    </source>
</evidence>
<sequence>MKTAITLNQIEKKKTKTIVAASHKSSGKTTFLLNLADYLLQLGFSILYVDLDPIRAADDFYVQRQEMKDKAIQILTDLITINTDNENFKNIPHLNQKIKNLTMGAKLKVYGSAIASFNIDNVQNTHTEFDFILVDIPANIYTSTDEIKPEFLEILKKSDLAIFPFKADAQELKTAPYIGRVVKELKAGMESKGKSLDTIIRSLISFESSKYKGAKGISRIEETLTDFHFAYGETHPPLLAPMVYRAIYPNMLAQAKSIFSSNSAESDIAKAEFKAIADQIFAELNINN</sequence>
<accession>A0A7Z6MVV6</accession>
<dbReference type="Gene3D" id="3.40.50.300">
    <property type="entry name" value="P-loop containing nucleotide triphosphate hydrolases"/>
    <property type="match status" value="1"/>
</dbReference>
<feature type="domain" description="AAA" evidence="1">
    <location>
        <begin position="16"/>
        <end position="144"/>
    </location>
</feature>